<gene>
    <name evidence="1" type="ORF">PSET11_02883</name>
</gene>
<sequence>MNIDQDVVGRLAPDECWELLNGTAVGRLAVLVDGIPDIFPVNFVLSGASVIFRSDPGTKYRSTLVDPSALEIDGYNSSTGLAWSVVVRGQSQLIVDPQEIADANELNLEPWQAGRKSCYLRLVPTSVTGRRFKTVRPDIWRTPLNDPRREQFQ</sequence>
<dbReference type="Proteomes" id="UP000280861">
    <property type="component" value="Unassembled WGS sequence"/>
</dbReference>
<dbReference type="SUPFAM" id="SSF50475">
    <property type="entry name" value="FMN-binding split barrel"/>
    <property type="match status" value="1"/>
</dbReference>
<accession>A0A3P5X912</accession>
<dbReference type="OrthoDB" id="7062584at2"/>
<keyword evidence="2" id="KW-1185">Reference proteome</keyword>
<proteinExistence type="predicted"/>
<dbReference type="InterPro" id="IPR012349">
    <property type="entry name" value="Split_barrel_FMN-bd"/>
</dbReference>
<organism evidence="1 2">
    <name type="scientific">Arthrobacter ulcerisalmonis</name>
    <dbReference type="NCBI Taxonomy" id="2483813"/>
    <lineage>
        <taxon>Bacteria</taxon>
        <taxon>Bacillati</taxon>
        <taxon>Actinomycetota</taxon>
        <taxon>Actinomycetes</taxon>
        <taxon>Micrococcales</taxon>
        <taxon>Micrococcaceae</taxon>
        <taxon>Arthrobacter</taxon>
    </lineage>
</organism>
<dbReference type="InterPro" id="IPR024747">
    <property type="entry name" value="Pyridox_Oxase-rel"/>
</dbReference>
<evidence type="ECO:0000313" key="2">
    <source>
        <dbReference type="Proteomes" id="UP000280861"/>
    </source>
</evidence>
<dbReference type="EMBL" id="UXAU01000038">
    <property type="protein sequence ID" value="VDC31175.1"/>
    <property type="molecule type" value="Genomic_DNA"/>
</dbReference>
<name>A0A3P5X912_9MICC</name>
<reference evidence="1 2" key="1">
    <citation type="submission" date="2018-11" db="EMBL/GenBank/DDBJ databases">
        <authorList>
            <person name="Criscuolo A."/>
        </authorList>
    </citation>
    <scope>NUCLEOTIDE SEQUENCE [LARGE SCALE GENOMIC DNA]</scope>
    <source>
        <strain evidence="1">AT11b</strain>
    </source>
</reference>
<dbReference type="RefSeq" id="WP_124092964.1">
    <property type="nucleotide sequence ID" value="NZ_CBCRYA010000001.1"/>
</dbReference>
<dbReference type="Gene3D" id="2.30.110.10">
    <property type="entry name" value="Electron Transport, Fmn-binding Protein, Chain A"/>
    <property type="match status" value="1"/>
</dbReference>
<dbReference type="AlphaFoldDB" id="A0A3P5X912"/>
<protein>
    <submittedName>
        <fullName evidence="1">Pyridoxamine 5'-phosphate oxidase</fullName>
    </submittedName>
</protein>
<dbReference type="Pfam" id="PF12900">
    <property type="entry name" value="Pyridox_ox_2"/>
    <property type="match status" value="1"/>
</dbReference>
<evidence type="ECO:0000313" key="1">
    <source>
        <dbReference type="EMBL" id="VDC31175.1"/>
    </source>
</evidence>